<protein>
    <submittedName>
        <fullName evidence="2">Uncharacterized protein</fullName>
    </submittedName>
</protein>
<feature type="compositionally biased region" description="Pro residues" evidence="1">
    <location>
        <begin position="23"/>
        <end position="34"/>
    </location>
</feature>
<accession>A0A1Y2M1R1</accession>
<evidence type="ECO:0000256" key="1">
    <source>
        <dbReference type="SAM" id="MobiDB-lite"/>
    </source>
</evidence>
<dbReference type="InParanoid" id="A0A1Y2M1R1"/>
<feature type="compositionally biased region" description="Gly residues" evidence="1">
    <location>
        <begin position="168"/>
        <end position="178"/>
    </location>
</feature>
<feature type="region of interest" description="Disordered" evidence="1">
    <location>
        <begin position="157"/>
        <end position="201"/>
    </location>
</feature>
<reference evidence="2 3" key="1">
    <citation type="journal article" date="2017" name="Genome Announc.">
        <title>Genome sequence of the saprophytic ascomycete Epicoccum nigrum ICMP 19927 strain isolated from New Zealand.</title>
        <authorList>
            <person name="Fokin M."/>
            <person name="Fleetwood D."/>
            <person name="Weir B.S."/>
            <person name="Villas-Boas S.G."/>
        </authorList>
    </citation>
    <scope>NUCLEOTIDE SEQUENCE [LARGE SCALE GENOMIC DNA]</scope>
    <source>
        <strain evidence="2 3">ICMP 19927</strain>
    </source>
</reference>
<dbReference type="Proteomes" id="UP000193240">
    <property type="component" value="Unassembled WGS sequence"/>
</dbReference>
<feature type="compositionally biased region" description="Basic and acidic residues" evidence="1">
    <location>
        <begin position="184"/>
        <end position="201"/>
    </location>
</feature>
<dbReference type="AlphaFoldDB" id="A0A1Y2M1R1"/>
<feature type="compositionally biased region" description="Polar residues" evidence="1">
    <location>
        <begin position="1"/>
        <end position="14"/>
    </location>
</feature>
<dbReference type="EMBL" id="KZ107842">
    <property type="protein sequence ID" value="OSS50065.1"/>
    <property type="molecule type" value="Genomic_DNA"/>
</dbReference>
<proteinExistence type="predicted"/>
<feature type="region of interest" description="Disordered" evidence="1">
    <location>
        <begin position="1"/>
        <end position="74"/>
    </location>
</feature>
<keyword evidence="3" id="KW-1185">Reference proteome</keyword>
<evidence type="ECO:0000313" key="3">
    <source>
        <dbReference type="Proteomes" id="UP000193240"/>
    </source>
</evidence>
<evidence type="ECO:0000313" key="2">
    <source>
        <dbReference type="EMBL" id="OSS50065.1"/>
    </source>
</evidence>
<dbReference type="OMA" id="QWEDANI"/>
<sequence length="201" mass="21596">MSPSPFQNSPSSHTPAAPQPSHGTPPRPRLPPHYSPATMAHDAPFSEAQRSAQARGKPFADTHAPLTNTNTNANANTARTLSGTLRSSGAAARAGPAVAEAESYAQREARNEAAAILDSEEMLMWYAAARYESVSQTRRFFRNVVFGVGGDEVVWREEWEREGRRGDGGAVGGSGSPRGKGKGKAREGERERTPRKRGEPC</sequence>
<organism evidence="2 3">
    <name type="scientific">Epicoccum nigrum</name>
    <name type="common">Soil fungus</name>
    <name type="synonym">Epicoccum purpurascens</name>
    <dbReference type="NCBI Taxonomy" id="105696"/>
    <lineage>
        <taxon>Eukaryota</taxon>
        <taxon>Fungi</taxon>
        <taxon>Dikarya</taxon>
        <taxon>Ascomycota</taxon>
        <taxon>Pezizomycotina</taxon>
        <taxon>Dothideomycetes</taxon>
        <taxon>Pleosporomycetidae</taxon>
        <taxon>Pleosporales</taxon>
        <taxon>Pleosporineae</taxon>
        <taxon>Didymellaceae</taxon>
        <taxon>Epicoccum</taxon>
    </lineage>
</organism>
<name>A0A1Y2M1R1_EPING</name>
<feature type="compositionally biased region" description="Basic and acidic residues" evidence="1">
    <location>
        <begin position="157"/>
        <end position="167"/>
    </location>
</feature>
<gene>
    <name evidence="2" type="ORF">B5807_05013</name>
</gene>